<dbReference type="EMBL" id="LSSL01001240">
    <property type="protein sequence ID" value="OLY82790.1"/>
    <property type="molecule type" value="Genomic_DNA"/>
</dbReference>
<dbReference type="AlphaFoldDB" id="A0A1R0H100"/>
<comment type="caution">
    <text evidence="6">The sequence shown here is derived from an EMBL/GenBank/DDBJ whole genome shotgun (WGS) entry which is preliminary data.</text>
</comment>
<gene>
    <name evidence="6" type="ORF">AYI68_g3081</name>
</gene>
<dbReference type="Proteomes" id="UP000187455">
    <property type="component" value="Unassembled WGS sequence"/>
</dbReference>
<reference evidence="6 7" key="1">
    <citation type="journal article" date="2016" name="Mol. Biol. Evol.">
        <title>Genome-Wide Survey of Gut Fungi (Harpellales) Reveals the First Horizontally Transferred Ubiquitin Gene from a Mosquito Host.</title>
        <authorList>
            <person name="Wang Y."/>
            <person name="White M.M."/>
            <person name="Kvist S."/>
            <person name="Moncalvo J.M."/>
        </authorList>
    </citation>
    <scope>NUCLEOTIDE SEQUENCE [LARGE SCALE GENOMIC DNA]</scope>
    <source>
        <strain evidence="6 7">ALG-7-W6</strain>
    </source>
</reference>
<evidence type="ECO:0000313" key="6">
    <source>
        <dbReference type="EMBL" id="OLY82790.1"/>
    </source>
</evidence>
<comment type="subcellular location">
    <subcellularLocation>
        <location evidence="1">Membrane</location>
    </subcellularLocation>
</comment>
<keyword evidence="4 5" id="KW-0472">Membrane</keyword>
<dbReference type="GO" id="GO:0044183">
    <property type="term" value="F:protein folding chaperone"/>
    <property type="evidence" value="ECO:0007669"/>
    <property type="project" value="InterPro"/>
</dbReference>
<keyword evidence="3 5" id="KW-1133">Transmembrane helix</keyword>
<dbReference type="InterPro" id="IPR005351">
    <property type="entry name" value="ASTER"/>
</dbReference>
<dbReference type="Pfam" id="PF03669">
    <property type="entry name" value="ASTER"/>
    <property type="match status" value="1"/>
</dbReference>
<protein>
    <submittedName>
        <fullName evidence="6">Uncharacterized protein</fullName>
    </submittedName>
</protein>
<evidence type="ECO:0000256" key="2">
    <source>
        <dbReference type="ARBA" id="ARBA00022692"/>
    </source>
</evidence>
<name>A0A1R0H100_9FUNG</name>
<organism evidence="6 7">
    <name type="scientific">Smittium mucronatum</name>
    <dbReference type="NCBI Taxonomy" id="133383"/>
    <lineage>
        <taxon>Eukaryota</taxon>
        <taxon>Fungi</taxon>
        <taxon>Fungi incertae sedis</taxon>
        <taxon>Zoopagomycota</taxon>
        <taxon>Kickxellomycotina</taxon>
        <taxon>Harpellomycetes</taxon>
        <taxon>Harpellales</taxon>
        <taxon>Legeriomycetaceae</taxon>
        <taxon>Smittium</taxon>
    </lineage>
</organism>
<dbReference type="OrthoDB" id="284718at2759"/>
<accession>A0A1R0H100</accession>
<keyword evidence="7" id="KW-1185">Reference proteome</keyword>
<evidence type="ECO:0000256" key="3">
    <source>
        <dbReference type="ARBA" id="ARBA00022989"/>
    </source>
</evidence>
<keyword evidence="2 5" id="KW-0812">Transmembrane</keyword>
<evidence type="ECO:0000256" key="4">
    <source>
        <dbReference type="ARBA" id="ARBA00023136"/>
    </source>
</evidence>
<proteinExistence type="predicted"/>
<evidence type="ECO:0000256" key="5">
    <source>
        <dbReference type="SAM" id="Phobius"/>
    </source>
</evidence>
<evidence type="ECO:0000313" key="7">
    <source>
        <dbReference type="Proteomes" id="UP000187455"/>
    </source>
</evidence>
<dbReference type="GO" id="GO:0005789">
    <property type="term" value="C:endoplasmic reticulum membrane"/>
    <property type="evidence" value="ECO:0007669"/>
    <property type="project" value="InterPro"/>
</dbReference>
<feature type="transmembrane region" description="Helical" evidence="5">
    <location>
        <begin position="82"/>
        <end position="110"/>
    </location>
</feature>
<evidence type="ECO:0000256" key="1">
    <source>
        <dbReference type="ARBA" id="ARBA00004370"/>
    </source>
</evidence>
<sequence>MPERMRQAKLRLRDKKNSYTKQGIEEQALLTLAQIHQSPQISEINEMASYKPFPGSPLDAKNEVPFDQIPKDTSGSLMYSTVAMFCSLIALTMKIKILGWTAIFAGVIAFSTERRSASDSTTLYSTLM</sequence>
<dbReference type="GO" id="GO:0045048">
    <property type="term" value="P:protein insertion into ER membrane"/>
    <property type="evidence" value="ECO:0007669"/>
    <property type="project" value="InterPro"/>
</dbReference>